<sequence>MSGHRRNGRSNRRTDEGEDEDRRRELEVSTSGRRRGNTEINVGRRHESHDSSRHYNANSRNYDSHDRSYDSNDRNYDSHDRNYDSNDVHYHHHVHHHGSQNSDPNPSDKIENLLDDIAQSRARNHKTYAKLEALYRQSEEARNQEARCQERITSLLVKLQPSEAHCARQKDLIRHLKPQADQAAGYVWWPANYEHARCYEEIMNEPALVEEPALPALPALPAMPALPLAPAPVAGLLGDVNEQPVPPTS</sequence>
<keyword evidence="3" id="KW-1185">Reference proteome</keyword>
<feature type="region of interest" description="Disordered" evidence="1">
    <location>
        <begin position="1"/>
        <end position="86"/>
    </location>
</feature>
<evidence type="ECO:0000313" key="3">
    <source>
        <dbReference type="Proteomes" id="UP000267145"/>
    </source>
</evidence>
<dbReference type="AlphaFoldDB" id="A0A3M9XY29"/>
<organism evidence="2 3">
    <name type="scientific">Verticillium nonalfalfae</name>
    <dbReference type="NCBI Taxonomy" id="1051616"/>
    <lineage>
        <taxon>Eukaryota</taxon>
        <taxon>Fungi</taxon>
        <taxon>Dikarya</taxon>
        <taxon>Ascomycota</taxon>
        <taxon>Pezizomycotina</taxon>
        <taxon>Sordariomycetes</taxon>
        <taxon>Hypocreomycetidae</taxon>
        <taxon>Glomerellales</taxon>
        <taxon>Plectosphaerellaceae</taxon>
        <taxon>Verticillium</taxon>
    </lineage>
</organism>
<protein>
    <submittedName>
        <fullName evidence="2">Uncharacterized protein</fullName>
    </submittedName>
</protein>
<feature type="compositionally biased region" description="Basic and acidic residues" evidence="1">
    <location>
        <begin position="12"/>
        <end position="27"/>
    </location>
</feature>
<comment type="caution">
    <text evidence="2">The sequence shown here is derived from an EMBL/GenBank/DDBJ whole genome shotgun (WGS) entry which is preliminary data.</text>
</comment>
<proteinExistence type="predicted"/>
<feature type="compositionally biased region" description="Basic and acidic residues" evidence="1">
    <location>
        <begin position="42"/>
        <end position="53"/>
    </location>
</feature>
<dbReference type="EMBL" id="RBVV01000173">
    <property type="protein sequence ID" value="RNJ52825.1"/>
    <property type="molecule type" value="Genomic_DNA"/>
</dbReference>
<dbReference type="GeneID" id="39606531"/>
<evidence type="ECO:0000313" key="2">
    <source>
        <dbReference type="EMBL" id="RNJ52825.1"/>
    </source>
</evidence>
<accession>A0A3M9XY29</accession>
<feature type="compositionally biased region" description="Basic residues" evidence="1">
    <location>
        <begin position="1"/>
        <end position="11"/>
    </location>
</feature>
<name>A0A3M9XY29_9PEZI</name>
<reference evidence="2 3" key="1">
    <citation type="submission" date="2018-10" db="EMBL/GenBank/DDBJ databases">
        <title>Genome sequence of Verticillium nonalfalfae VnAa140.</title>
        <authorList>
            <person name="Stajich J.E."/>
            <person name="Kasson M.T."/>
        </authorList>
    </citation>
    <scope>NUCLEOTIDE SEQUENCE [LARGE SCALE GENOMIC DNA]</scope>
    <source>
        <strain evidence="2 3">VnAa140</strain>
    </source>
</reference>
<dbReference type="Proteomes" id="UP000267145">
    <property type="component" value="Unassembled WGS sequence"/>
</dbReference>
<evidence type="ECO:0000256" key="1">
    <source>
        <dbReference type="SAM" id="MobiDB-lite"/>
    </source>
</evidence>
<dbReference type="RefSeq" id="XP_028490983.1">
    <property type="nucleotide sequence ID" value="XM_028637039.1"/>
</dbReference>
<gene>
    <name evidence="2" type="ORF">D7B24_002842</name>
</gene>
<feature type="compositionally biased region" description="Basic and acidic residues" evidence="1">
    <location>
        <begin position="62"/>
        <end position="86"/>
    </location>
</feature>